<dbReference type="GO" id="GO:0046872">
    <property type="term" value="F:metal ion binding"/>
    <property type="evidence" value="ECO:0007669"/>
    <property type="project" value="UniProtKB-KW"/>
</dbReference>
<evidence type="ECO:0000256" key="5">
    <source>
        <dbReference type="ARBA" id="ARBA00022989"/>
    </source>
</evidence>
<dbReference type="InterPro" id="IPR008901">
    <property type="entry name" value="ACER"/>
</dbReference>
<sequence length="276" mass="32257">MENNHAPYWGKPTANINWCEPDYVHSPYIAETFNTFSNLVYLFVAISGFLRIFRSVPKESSISRIDLLRFYILHLCAVAVFIGSSLFHATLLKQCQLMDELPMLYSTFCGIYCFIYVNDRVEKSHYRLLVISICVVFCGMLTFMMIYWPNIYAPFIISFAVLLSLCNLFICRYAFKTKASGVRTDIEKKKLILWGAYMVSLITALFVWSTDNAFCGYVQKLHLHSFWHLFSSMALSYMYDFFFIIYLDENNIPFTIEGNVLFLPRYSILDTEKKNK</sequence>
<evidence type="ECO:0000256" key="8">
    <source>
        <dbReference type="PIRSR" id="PIRSR608901-2"/>
    </source>
</evidence>
<dbReference type="Proteomes" id="UP001431209">
    <property type="component" value="Unassembled WGS sequence"/>
</dbReference>
<feature type="binding site" evidence="7">
    <location>
        <position position="18"/>
    </location>
    <ligand>
        <name>Ca(2+)</name>
        <dbReference type="ChEBI" id="CHEBI:29108"/>
    </ligand>
</feature>
<gene>
    <name evidence="10" type="ORF">AKO1_011800</name>
</gene>
<comment type="caution">
    <text evidence="10">The sequence shown here is derived from an EMBL/GenBank/DDBJ whole genome shotgun (WGS) entry which is preliminary data.</text>
</comment>
<dbReference type="EMBL" id="JAOPGA020001102">
    <property type="protein sequence ID" value="KAL0485062.1"/>
    <property type="molecule type" value="Genomic_DNA"/>
</dbReference>
<feature type="binding site" evidence="8">
    <location>
        <position position="228"/>
    </location>
    <ligand>
        <name>Zn(2+)</name>
        <dbReference type="ChEBI" id="CHEBI:29105"/>
        <note>catalytic</note>
    </ligand>
</feature>
<organism evidence="10 11">
    <name type="scientific">Acrasis kona</name>
    <dbReference type="NCBI Taxonomy" id="1008807"/>
    <lineage>
        <taxon>Eukaryota</taxon>
        <taxon>Discoba</taxon>
        <taxon>Heterolobosea</taxon>
        <taxon>Tetramitia</taxon>
        <taxon>Eutetramitia</taxon>
        <taxon>Acrasidae</taxon>
        <taxon>Acrasis</taxon>
    </lineage>
</organism>
<keyword evidence="3 9" id="KW-0812">Transmembrane</keyword>
<keyword evidence="11" id="KW-1185">Reference proteome</keyword>
<feature type="transmembrane region" description="Helical" evidence="9">
    <location>
        <begin position="152"/>
        <end position="170"/>
    </location>
</feature>
<keyword evidence="5 9" id="KW-1133">Transmembrane helix</keyword>
<feature type="transmembrane region" description="Helical" evidence="9">
    <location>
        <begin position="129"/>
        <end position="146"/>
    </location>
</feature>
<feature type="transmembrane region" description="Helical" evidence="9">
    <location>
        <begin position="229"/>
        <end position="247"/>
    </location>
</feature>
<dbReference type="PANTHER" id="PTHR46187:SF3">
    <property type="entry name" value="ALKALINE CERAMIDASE 3"/>
    <property type="match status" value="1"/>
</dbReference>
<feature type="transmembrane region" description="Helical" evidence="9">
    <location>
        <begin position="101"/>
        <end position="117"/>
    </location>
</feature>
<comment type="cofactor">
    <cofactor evidence="8">
        <name>Zn(2+)</name>
        <dbReference type="ChEBI" id="CHEBI:29105"/>
    </cofactor>
</comment>
<dbReference type="Pfam" id="PF05875">
    <property type="entry name" value="Ceramidase"/>
    <property type="match status" value="1"/>
</dbReference>
<keyword evidence="6 9" id="KW-0472">Membrane</keyword>
<name>A0AAW2Z8S3_9EUKA</name>
<evidence type="ECO:0000313" key="10">
    <source>
        <dbReference type="EMBL" id="KAL0485062.1"/>
    </source>
</evidence>
<feature type="transmembrane region" description="Helical" evidence="9">
    <location>
        <begin position="191"/>
        <end position="209"/>
    </location>
</feature>
<feature type="transmembrane region" description="Helical" evidence="9">
    <location>
        <begin position="39"/>
        <end position="56"/>
    </location>
</feature>
<evidence type="ECO:0000256" key="3">
    <source>
        <dbReference type="ARBA" id="ARBA00022692"/>
    </source>
</evidence>
<evidence type="ECO:0000256" key="2">
    <source>
        <dbReference type="ARBA" id="ARBA00009780"/>
    </source>
</evidence>
<comment type="similarity">
    <text evidence="2">Belongs to the alkaline ceramidase family.</text>
</comment>
<reference evidence="10 11" key="1">
    <citation type="submission" date="2024-03" db="EMBL/GenBank/DDBJ databases">
        <title>The Acrasis kona genome and developmental transcriptomes reveal deep origins of eukaryotic multicellular pathways.</title>
        <authorList>
            <person name="Sheikh S."/>
            <person name="Fu C.-J."/>
            <person name="Brown M.W."/>
            <person name="Baldauf S.L."/>
        </authorList>
    </citation>
    <scope>NUCLEOTIDE SEQUENCE [LARGE SCALE GENOMIC DNA]</scope>
    <source>
        <strain evidence="10 11">ATCC MYA-3509</strain>
    </source>
</reference>
<evidence type="ECO:0000256" key="1">
    <source>
        <dbReference type="ARBA" id="ARBA00004141"/>
    </source>
</evidence>
<evidence type="ECO:0000256" key="9">
    <source>
        <dbReference type="SAM" id="Phobius"/>
    </source>
</evidence>
<evidence type="ECO:0000256" key="4">
    <source>
        <dbReference type="ARBA" id="ARBA00022801"/>
    </source>
</evidence>
<proteinExistence type="inferred from homology"/>
<accession>A0AAW2Z8S3</accession>
<keyword evidence="4" id="KW-0378">Hydrolase</keyword>
<keyword evidence="8" id="KW-0862">Zinc</keyword>
<comment type="subcellular location">
    <subcellularLocation>
        <location evidence="1">Membrane</location>
        <topology evidence="1">Multi-pass membrane protein</topology>
    </subcellularLocation>
</comment>
<evidence type="ECO:0000256" key="7">
    <source>
        <dbReference type="PIRSR" id="PIRSR608901-1"/>
    </source>
</evidence>
<feature type="transmembrane region" description="Helical" evidence="9">
    <location>
        <begin position="68"/>
        <end position="89"/>
    </location>
</feature>
<evidence type="ECO:0000256" key="6">
    <source>
        <dbReference type="ARBA" id="ARBA00023136"/>
    </source>
</evidence>
<dbReference type="GO" id="GO:0016811">
    <property type="term" value="F:hydrolase activity, acting on carbon-nitrogen (but not peptide) bonds, in linear amides"/>
    <property type="evidence" value="ECO:0007669"/>
    <property type="project" value="InterPro"/>
</dbReference>
<dbReference type="GO" id="GO:0046514">
    <property type="term" value="P:ceramide catabolic process"/>
    <property type="evidence" value="ECO:0007669"/>
    <property type="project" value="TreeGrafter"/>
</dbReference>
<evidence type="ECO:0000313" key="11">
    <source>
        <dbReference type="Proteomes" id="UP001431209"/>
    </source>
</evidence>
<dbReference type="GO" id="GO:0046513">
    <property type="term" value="P:ceramide biosynthetic process"/>
    <property type="evidence" value="ECO:0007669"/>
    <property type="project" value="TreeGrafter"/>
</dbReference>
<keyword evidence="7" id="KW-0106">Calcium</keyword>
<dbReference type="GO" id="GO:0005789">
    <property type="term" value="C:endoplasmic reticulum membrane"/>
    <property type="evidence" value="ECO:0007669"/>
    <property type="project" value="TreeGrafter"/>
</dbReference>
<keyword evidence="7" id="KW-0479">Metal-binding</keyword>
<feature type="binding site" evidence="7">
    <location>
        <position position="31"/>
    </location>
    <ligand>
        <name>Ca(2+)</name>
        <dbReference type="ChEBI" id="CHEBI:29108"/>
    </ligand>
</feature>
<protein>
    <submittedName>
        <fullName evidence="10">Dihydroceramidase</fullName>
    </submittedName>
</protein>
<dbReference type="AlphaFoldDB" id="A0AAW2Z8S3"/>
<feature type="binding site" evidence="8">
    <location>
        <position position="224"/>
    </location>
    <ligand>
        <name>Zn(2+)</name>
        <dbReference type="ChEBI" id="CHEBI:29105"/>
        <note>catalytic</note>
    </ligand>
</feature>
<feature type="binding site" evidence="8">
    <location>
        <position position="88"/>
    </location>
    <ligand>
        <name>Zn(2+)</name>
        <dbReference type="ChEBI" id="CHEBI:29105"/>
        <note>catalytic</note>
    </ligand>
</feature>
<dbReference type="PANTHER" id="PTHR46187">
    <property type="entry name" value="ALKALINE CERAMIDASE 3"/>
    <property type="match status" value="1"/>
</dbReference>
<feature type="binding site" evidence="7">
    <location>
        <position position="20"/>
    </location>
    <ligand>
        <name>Ca(2+)</name>
        <dbReference type="ChEBI" id="CHEBI:29108"/>
    </ligand>
</feature>